<dbReference type="AlphaFoldDB" id="C7MWM5"/>
<dbReference type="Proteomes" id="UP000000841">
    <property type="component" value="Chromosome"/>
</dbReference>
<dbReference type="STRING" id="471857.Svir_08240"/>
<dbReference type="RefSeq" id="WP_012796313.1">
    <property type="nucleotide sequence ID" value="NC_013159.1"/>
</dbReference>
<evidence type="ECO:0000313" key="3">
    <source>
        <dbReference type="Proteomes" id="UP000000841"/>
    </source>
</evidence>
<dbReference type="KEGG" id="svi:Svir_08240"/>
<name>C7MWM5_SACVD</name>
<sequence length="177" mass="17999">MIARRAGNPHTVAVVASGREVKAIVRRIGSNAGGRGSGSTGGSIGNIAAVFALLAFGLSGCADEYGPDEPSTTSPPPATTPGQSGPERSRPPEPPSSTNPKEGQVLVHGTVERGVEPNCLVLVTDEQEYLLVNAGPEVRPGARVVVRGTPEPDLVTTCMQGVPLVVDDVDLAEGGAT</sequence>
<organism evidence="2 3">
    <name type="scientific">Saccharomonospora viridis (strain ATCC 15386 / DSM 43017 / JCM 3036 / CCUG 5913 / NBRC 12207 / NCIMB 9602 / P101)</name>
    <name type="common">Thermoactinomyces viridis</name>
    <dbReference type="NCBI Taxonomy" id="471857"/>
    <lineage>
        <taxon>Bacteria</taxon>
        <taxon>Bacillati</taxon>
        <taxon>Actinomycetota</taxon>
        <taxon>Actinomycetes</taxon>
        <taxon>Pseudonocardiales</taxon>
        <taxon>Pseudonocardiaceae</taxon>
        <taxon>Saccharomonospora</taxon>
    </lineage>
</organism>
<dbReference type="EMBL" id="CP001683">
    <property type="protein sequence ID" value="ACU95884.1"/>
    <property type="molecule type" value="Genomic_DNA"/>
</dbReference>
<accession>C7MWM5</accession>
<evidence type="ECO:0000256" key="1">
    <source>
        <dbReference type="SAM" id="MobiDB-lite"/>
    </source>
</evidence>
<dbReference type="eggNOG" id="ENOG5032CE3">
    <property type="taxonomic scope" value="Bacteria"/>
</dbReference>
<keyword evidence="3" id="KW-1185">Reference proteome</keyword>
<evidence type="ECO:0000313" key="2">
    <source>
        <dbReference type="EMBL" id="ACU95884.1"/>
    </source>
</evidence>
<reference evidence="2 3" key="1">
    <citation type="journal article" date="2009" name="Stand. Genomic Sci.">
        <title>Complete genome sequence of Saccharomonospora viridis type strain (P101).</title>
        <authorList>
            <person name="Pati A."/>
            <person name="Sikorski J."/>
            <person name="Nolan M."/>
            <person name="Lapidus A."/>
            <person name="Copeland A."/>
            <person name="Glavina Del Rio T."/>
            <person name="Lucas S."/>
            <person name="Chen F."/>
            <person name="Tice H."/>
            <person name="Pitluck S."/>
            <person name="Cheng J.F."/>
            <person name="Chertkov O."/>
            <person name="Brettin T."/>
            <person name="Han C."/>
            <person name="Detter J.C."/>
            <person name="Kuske C."/>
            <person name="Bruce D."/>
            <person name="Goodwin L."/>
            <person name="Chain P."/>
            <person name="D'haeseleer P."/>
            <person name="Chen A."/>
            <person name="Palaniappan K."/>
            <person name="Ivanova N."/>
            <person name="Mavromatis K."/>
            <person name="Mikhailova N."/>
            <person name="Rohde M."/>
            <person name="Tindall B.J."/>
            <person name="Goker M."/>
            <person name="Bristow J."/>
            <person name="Eisen J.A."/>
            <person name="Markowitz V."/>
            <person name="Hugenholtz P."/>
            <person name="Kyrpides N.C."/>
            <person name="Klenk H.P."/>
        </authorList>
    </citation>
    <scope>NUCLEOTIDE SEQUENCE [LARGE SCALE GENOMIC DNA]</scope>
    <source>
        <strain evidence="3">ATCC 15386 / DSM 43017 / JCM 3036 / NBRC 12207 / P101</strain>
    </source>
</reference>
<feature type="region of interest" description="Disordered" evidence="1">
    <location>
        <begin position="64"/>
        <end position="103"/>
    </location>
</feature>
<gene>
    <name evidence="2" type="ordered locus">Svir_08240</name>
</gene>
<dbReference type="HOGENOM" id="CLU_129871_0_0_11"/>
<proteinExistence type="predicted"/>
<protein>
    <submittedName>
        <fullName evidence="2">Uncharacterized protein</fullName>
    </submittedName>
</protein>